<organism evidence="1 2">
    <name type="scientific">Burkholderia ubonensis</name>
    <dbReference type="NCBI Taxonomy" id="101571"/>
    <lineage>
        <taxon>Bacteria</taxon>
        <taxon>Pseudomonadati</taxon>
        <taxon>Pseudomonadota</taxon>
        <taxon>Betaproteobacteria</taxon>
        <taxon>Burkholderiales</taxon>
        <taxon>Burkholderiaceae</taxon>
        <taxon>Burkholderia</taxon>
        <taxon>Burkholderia cepacia complex</taxon>
    </lineage>
</organism>
<evidence type="ECO:0000313" key="2">
    <source>
        <dbReference type="Proteomes" id="UP000060630"/>
    </source>
</evidence>
<dbReference type="Proteomes" id="UP000060630">
    <property type="component" value="Unassembled WGS sequence"/>
</dbReference>
<dbReference type="AlphaFoldDB" id="A0A119HFI4"/>
<reference evidence="1 2" key="1">
    <citation type="submission" date="2015-11" db="EMBL/GenBank/DDBJ databases">
        <title>Expanding the genomic diversity of Burkholderia species for the development of highly accurate diagnostics.</title>
        <authorList>
            <person name="Sahl J."/>
            <person name="Keim P."/>
            <person name="Wagner D."/>
        </authorList>
    </citation>
    <scope>NUCLEOTIDE SEQUENCE [LARGE SCALE GENOMIC DNA]</scope>
    <source>
        <strain evidence="1 2">MSMB2087WGS</strain>
    </source>
</reference>
<comment type="caution">
    <text evidence="1">The sequence shown here is derived from an EMBL/GenBank/DDBJ whole genome shotgun (WGS) entry which is preliminary data.</text>
</comment>
<name>A0A119HFI4_9BURK</name>
<evidence type="ECO:0000313" key="1">
    <source>
        <dbReference type="EMBL" id="KWA83924.1"/>
    </source>
</evidence>
<dbReference type="EMBL" id="LPHD01000049">
    <property type="protein sequence ID" value="KWA83924.1"/>
    <property type="molecule type" value="Genomic_DNA"/>
</dbReference>
<accession>A0A119HFI4</accession>
<proteinExistence type="predicted"/>
<gene>
    <name evidence="1" type="ORF">WL29_21395</name>
</gene>
<sequence>MFTVTTKLYHKDVYAPDVIFRSPGVVRLRYSRHAEDAAFDDRYGDLTCYLTPYMDFDTAEIVEVELDVEGQICKRVARFQVEEDLVLVVVASADGFVRTVWGNLVTDRHKTLDRRKYVQPPRRPALCPVMAAA</sequence>
<protein>
    <submittedName>
        <fullName evidence="1">Uncharacterized protein</fullName>
    </submittedName>
</protein>